<evidence type="ECO:0000256" key="1">
    <source>
        <dbReference type="SAM" id="MobiDB-lite"/>
    </source>
</evidence>
<accession>A0A9P5ZRY0</accession>
<dbReference type="PANTHER" id="PTHR38248:SF2">
    <property type="entry name" value="FUNK1 11"/>
    <property type="match status" value="1"/>
</dbReference>
<dbReference type="InterPro" id="IPR011009">
    <property type="entry name" value="Kinase-like_dom_sf"/>
</dbReference>
<feature type="region of interest" description="Disordered" evidence="1">
    <location>
        <begin position="248"/>
        <end position="279"/>
    </location>
</feature>
<dbReference type="AlphaFoldDB" id="A0A9P5ZRY0"/>
<dbReference type="Proteomes" id="UP000807025">
    <property type="component" value="Unassembled WGS sequence"/>
</dbReference>
<feature type="compositionally biased region" description="Basic and acidic residues" evidence="1">
    <location>
        <begin position="174"/>
        <end position="185"/>
    </location>
</feature>
<dbReference type="EMBL" id="MU154599">
    <property type="protein sequence ID" value="KAF9492581.1"/>
    <property type="molecule type" value="Genomic_DNA"/>
</dbReference>
<keyword evidence="4" id="KW-1185">Reference proteome</keyword>
<evidence type="ECO:0000313" key="4">
    <source>
        <dbReference type="Proteomes" id="UP000807025"/>
    </source>
</evidence>
<gene>
    <name evidence="3" type="ORF">BDN71DRAFT_1509369</name>
</gene>
<dbReference type="InterPro" id="IPR040976">
    <property type="entry name" value="Pkinase_fungal"/>
</dbReference>
<comment type="caution">
    <text evidence="3">The sequence shown here is derived from an EMBL/GenBank/DDBJ whole genome shotgun (WGS) entry which is preliminary data.</text>
</comment>
<feature type="domain" description="Protein kinase" evidence="2">
    <location>
        <begin position="410"/>
        <end position="707"/>
    </location>
</feature>
<feature type="region of interest" description="Disordered" evidence="1">
    <location>
        <begin position="150"/>
        <end position="225"/>
    </location>
</feature>
<dbReference type="GO" id="GO:0005524">
    <property type="term" value="F:ATP binding"/>
    <property type="evidence" value="ECO:0007669"/>
    <property type="project" value="InterPro"/>
</dbReference>
<evidence type="ECO:0000313" key="3">
    <source>
        <dbReference type="EMBL" id="KAF9492581.1"/>
    </source>
</evidence>
<evidence type="ECO:0000259" key="2">
    <source>
        <dbReference type="PROSITE" id="PS50011"/>
    </source>
</evidence>
<dbReference type="Pfam" id="PF17667">
    <property type="entry name" value="Pkinase_fungal"/>
    <property type="match status" value="1"/>
</dbReference>
<proteinExistence type="predicted"/>
<dbReference type="GO" id="GO:0004672">
    <property type="term" value="F:protein kinase activity"/>
    <property type="evidence" value="ECO:0007669"/>
    <property type="project" value="InterPro"/>
</dbReference>
<dbReference type="Gene3D" id="1.10.510.10">
    <property type="entry name" value="Transferase(Phosphotransferase) domain 1"/>
    <property type="match status" value="1"/>
</dbReference>
<dbReference type="PANTHER" id="PTHR38248">
    <property type="entry name" value="FUNK1 6"/>
    <property type="match status" value="1"/>
</dbReference>
<dbReference type="SUPFAM" id="SSF56112">
    <property type="entry name" value="Protein kinase-like (PK-like)"/>
    <property type="match status" value="1"/>
</dbReference>
<reference evidence="3" key="1">
    <citation type="submission" date="2020-11" db="EMBL/GenBank/DDBJ databases">
        <authorList>
            <consortium name="DOE Joint Genome Institute"/>
            <person name="Ahrendt S."/>
            <person name="Riley R."/>
            <person name="Andreopoulos W."/>
            <person name="Labutti K."/>
            <person name="Pangilinan J."/>
            <person name="Ruiz-Duenas F.J."/>
            <person name="Barrasa J.M."/>
            <person name="Sanchez-Garcia M."/>
            <person name="Camarero S."/>
            <person name="Miyauchi S."/>
            <person name="Serrano A."/>
            <person name="Linde D."/>
            <person name="Babiker R."/>
            <person name="Drula E."/>
            <person name="Ayuso-Fernandez I."/>
            <person name="Pacheco R."/>
            <person name="Padilla G."/>
            <person name="Ferreira P."/>
            <person name="Barriuso J."/>
            <person name="Kellner H."/>
            <person name="Castanera R."/>
            <person name="Alfaro M."/>
            <person name="Ramirez L."/>
            <person name="Pisabarro A.G."/>
            <person name="Kuo A."/>
            <person name="Tritt A."/>
            <person name="Lipzen A."/>
            <person name="He G."/>
            <person name="Yan M."/>
            <person name="Ng V."/>
            <person name="Cullen D."/>
            <person name="Martin F."/>
            <person name="Rosso M.-N."/>
            <person name="Henrissat B."/>
            <person name="Hibbett D."/>
            <person name="Martinez A.T."/>
            <person name="Grigoriev I.V."/>
        </authorList>
    </citation>
    <scope>NUCLEOTIDE SEQUENCE</scope>
    <source>
        <strain evidence="3">ATCC 90797</strain>
    </source>
</reference>
<dbReference type="InterPro" id="IPR000719">
    <property type="entry name" value="Prot_kinase_dom"/>
</dbReference>
<dbReference type="OrthoDB" id="5569250at2759"/>
<sequence>MSSPLKLGAISIKNQTRRNLDPATRNDFSGNIAQDVPLQDFVTALFSVSKDDCSSIKSRAWDVIDDNVANYRRMVLTKAHESKLYPFFQRILIQLAQEFTEEDLAFIVRVVGTDELKNKYTSRKPDGSIWWDSVDLVWHLMKAAIEMKRRKKSDHCDLGPQPQTMPDIVYDTEAPTRDPKTEHPAPHIPTIPELPDHPGDPSTPPPNTAAVLEPPDLPPAPLAASPDLLPVPSAASLDKVIAAVLESRVTPPVPSGPSSKKRPRQSEAPKPNKRPKTSRLTIDQTQIANYALECMASMVHRRWSIGVMVDNFWVTLWYFDRMGAIVTQPFDFAEEPWKLALVTLALGRCTPTQAGFEPLILQPSGDTATDLPSFDRPISTVVGAEIMLPRDLTKPSKEDPRFAITAPPLYVYRGVVGRGSIVYPVTALGGRFKNHDLVAKWSWPLEVRRREHELIGRLRKLGPFMQQHLPEVIEHREYSMDELDLPRCKIGSGEETSRYEARQLTIVILPRYNPLWELETVEKFKSVFIDLVECHYYAFHRGNVLHRDLSESNLMWTYGQEKVPLGLLNDWDLSSLFEDGAAPPPITQCRTGTTPFMAVELLQMSTNPPIHRYRHDLESFLYILIWAMVHYNIGNEELHIMPDPTKPRHLPTHPVLKEWESDDYEANSNKKLAFNISMDSRLSLFAAVQPAFKPLVGAWLKPLLSLFNRARNYILDYGEDSDFDGDTLDGILTFENFMKTIRVVPHKIPAEFQKDG</sequence>
<organism evidence="3 4">
    <name type="scientific">Pleurotus eryngii</name>
    <name type="common">Boletus of the steppes</name>
    <dbReference type="NCBI Taxonomy" id="5323"/>
    <lineage>
        <taxon>Eukaryota</taxon>
        <taxon>Fungi</taxon>
        <taxon>Dikarya</taxon>
        <taxon>Basidiomycota</taxon>
        <taxon>Agaricomycotina</taxon>
        <taxon>Agaricomycetes</taxon>
        <taxon>Agaricomycetidae</taxon>
        <taxon>Agaricales</taxon>
        <taxon>Pleurotineae</taxon>
        <taxon>Pleurotaceae</taxon>
        <taxon>Pleurotus</taxon>
    </lineage>
</organism>
<name>A0A9P5ZRY0_PLEER</name>
<protein>
    <recommendedName>
        <fullName evidence="2">Protein kinase domain-containing protein</fullName>
    </recommendedName>
</protein>
<dbReference type="PROSITE" id="PS50011">
    <property type="entry name" value="PROTEIN_KINASE_DOM"/>
    <property type="match status" value="1"/>
</dbReference>